<keyword evidence="1" id="KW-0812">Transmembrane</keyword>
<sequence>MKCKVFITTKTTTQLKQITFTPFSREKEISLSVIRISSTLVVRMLFLLYQSWLFIISSLIFRTMNDSQLFAVPQHFL</sequence>
<evidence type="ECO:0000313" key="3">
    <source>
        <dbReference type="Proteomes" id="UP000785679"/>
    </source>
</evidence>
<name>A0A8J8T5R4_HALGN</name>
<comment type="caution">
    <text evidence="2">The sequence shown here is derived from an EMBL/GenBank/DDBJ whole genome shotgun (WGS) entry which is preliminary data.</text>
</comment>
<gene>
    <name evidence="2" type="ORF">FGO68_gene11764</name>
</gene>
<reference evidence="2" key="1">
    <citation type="submission" date="2019-06" db="EMBL/GenBank/DDBJ databases">
        <authorList>
            <person name="Zheng W."/>
        </authorList>
    </citation>
    <scope>NUCLEOTIDE SEQUENCE</scope>
    <source>
        <strain evidence="2">QDHG01</strain>
    </source>
</reference>
<keyword evidence="3" id="KW-1185">Reference proteome</keyword>
<protein>
    <submittedName>
        <fullName evidence="2">Uncharacterized protein</fullName>
    </submittedName>
</protein>
<organism evidence="2 3">
    <name type="scientific">Halteria grandinella</name>
    <dbReference type="NCBI Taxonomy" id="5974"/>
    <lineage>
        <taxon>Eukaryota</taxon>
        <taxon>Sar</taxon>
        <taxon>Alveolata</taxon>
        <taxon>Ciliophora</taxon>
        <taxon>Intramacronucleata</taxon>
        <taxon>Spirotrichea</taxon>
        <taxon>Stichotrichia</taxon>
        <taxon>Sporadotrichida</taxon>
        <taxon>Halteriidae</taxon>
        <taxon>Halteria</taxon>
    </lineage>
</organism>
<keyword evidence="1" id="KW-0472">Membrane</keyword>
<accession>A0A8J8T5R4</accession>
<feature type="transmembrane region" description="Helical" evidence="1">
    <location>
        <begin position="40"/>
        <end position="61"/>
    </location>
</feature>
<evidence type="ECO:0000313" key="2">
    <source>
        <dbReference type="EMBL" id="TNV82745.1"/>
    </source>
</evidence>
<dbReference type="Proteomes" id="UP000785679">
    <property type="component" value="Unassembled WGS sequence"/>
</dbReference>
<evidence type="ECO:0000256" key="1">
    <source>
        <dbReference type="SAM" id="Phobius"/>
    </source>
</evidence>
<dbReference type="AlphaFoldDB" id="A0A8J8T5R4"/>
<keyword evidence="1" id="KW-1133">Transmembrane helix</keyword>
<dbReference type="EMBL" id="RRYP01004595">
    <property type="protein sequence ID" value="TNV82745.1"/>
    <property type="molecule type" value="Genomic_DNA"/>
</dbReference>
<proteinExistence type="predicted"/>